<dbReference type="EMBL" id="JACCBA010000001">
    <property type="protein sequence ID" value="NYD46600.1"/>
    <property type="molecule type" value="Genomic_DNA"/>
</dbReference>
<keyword evidence="3" id="KW-1185">Reference proteome</keyword>
<protein>
    <submittedName>
        <fullName evidence="2">Uncharacterized protein</fullName>
    </submittedName>
</protein>
<feature type="compositionally biased region" description="Polar residues" evidence="1">
    <location>
        <begin position="30"/>
        <end position="52"/>
    </location>
</feature>
<dbReference type="Proteomes" id="UP000529783">
    <property type="component" value="Unassembled WGS sequence"/>
</dbReference>
<evidence type="ECO:0000313" key="3">
    <source>
        <dbReference type="Proteomes" id="UP000529783"/>
    </source>
</evidence>
<organism evidence="2 3">
    <name type="scientific">Actinomadura luteofluorescens</name>
    <dbReference type="NCBI Taxonomy" id="46163"/>
    <lineage>
        <taxon>Bacteria</taxon>
        <taxon>Bacillati</taxon>
        <taxon>Actinomycetota</taxon>
        <taxon>Actinomycetes</taxon>
        <taxon>Streptosporangiales</taxon>
        <taxon>Thermomonosporaceae</taxon>
        <taxon>Actinomadura</taxon>
    </lineage>
</organism>
<dbReference type="RefSeq" id="WP_179843828.1">
    <property type="nucleotide sequence ID" value="NZ_JACCBA010000001.1"/>
</dbReference>
<proteinExistence type="predicted"/>
<evidence type="ECO:0000313" key="2">
    <source>
        <dbReference type="EMBL" id="NYD46600.1"/>
    </source>
</evidence>
<name>A0A7Y9JF43_9ACTN</name>
<feature type="region of interest" description="Disordered" evidence="1">
    <location>
        <begin position="1"/>
        <end position="52"/>
    </location>
</feature>
<dbReference type="AlphaFoldDB" id="A0A7Y9JF43"/>
<evidence type="ECO:0000256" key="1">
    <source>
        <dbReference type="SAM" id="MobiDB-lite"/>
    </source>
</evidence>
<accession>A0A7Y9JF43</accession>
<comment type="caution">
    <text evidence="2">The sequence shown here is derived from an EMBL/GenBank/DDBJ whole genome shotgun (WGS) entry which is preliminary data.</text>
</comment>
<gene>
    <name evidence="2" type="ORF">BJY14_002583</name>
</gene>
<reference evidence="2 3" key="1">
    <citation type="submission" date="2020-07" db="EMBL/GenBank/DDBJ databases">
        <title>Sequencing the genomes of 1000 actinobacteria strains.</title>
        <authorList>
            <person name="Klenk H.-P."/>
        </authorList>
    </citation>
    <scope>NUCLEOTIDE SEQUENCE [LARGE SCALE GENOMIC DNA]</scope>
    <source>
        <strain evidence="2 3">DSM 40398</strain>
    </source>
</reference>
<sequence>MAKTFNFNPPDLGDDEERSQPRQGTRAPETEQQVAERQQRAFEQQTTMPDQG</sequence>